<evidence type="ECO:0000256" key="10">
    <source>
        <dbReference type="SAM" id="MobiDB-lite"/>
    </source>
</evidence>
<comment type="caution">
    <text evidence="12">The sequence shown here is derived from an EMBL/GenBank/DDBJ whole genome shotgun (WGS) entry which is preliminary data.</text>
</comment>
<dbReference type="InterPro" id="IPR019150">
    <property type="entry name" value="Vesicle_transport_protein_Use1"/>
</dbReference>
<dbReference type="EMBL" id="JASFZW010000011">
    <property type="protein sequence ID" value="KAK2076225.1"/>
    <property type="molecule type" value="Genomic_DNA"/>
</dbReference>
<dbReference type="Pfam" id="PF09753">
    <property type="entry name" value="Use1"/>
    <property type="match status" value="1"/>
</dbReference>
<feature type="compositionally biased region" description="Low complexity" evidence="10">
    <location>
        <begin position="51"/>
        <end position="63"/>
    </location>
</feature>
<keyword evidence="7" id="KW-0653">Protein transport</keyword>
<keyword evidence="5" id="KW-0256">Endoplasmic reticulum</keyword>
<comment type="similarity">
    <text evidence="2">Belongs to the USE1 family.</text>
</comment>
<feature type="region of interest" description="Disordered" evidence="10">
    <location>
        <begin position="27"/>
        <end position="82"/>
    </location>
</feature>
<dbReference type="PANTHER" id="PTHR13050:SF7">
    <property type="entry name" value="VESICLE TRANSPORT PROTEIN USE1"/>
    <property type="match status" value="1"/>
</dbReference>
<evidence type="ECO:0000256" key="3">
    <source>
        <dbReference type="ARBA" id="ARBA00022448"/>
    </source>
</evidence>
<protein>
    <submittedName>
        <fullName evidence="12">Uncharacterized protein</fullName>
    </submittedName>
</protein>
<dbReference type="GO" id="GO:0006890">
    <property type="term" value="P:retrograde vesicle-mediated transport, Golgi to endoplasmic reticulum"/>
    <property type="evidence" value="ECO:0007669"/>
    <property type="project" value="TreeGrafter"/>
</dbReference>
<organism evidence="12 13">
    <name type="scientific">Prototheca wickerhamii</name>
    <dbReference type="NCBI Taxonomy" id="3111"/>
    <lineage>
        <taxon>Eukaryota</taxon>
        <taxon>Viridiplantae</taxon>
        <taxon>Chlorophyta</taxon>
        <taxon>core chlorophytes</taxon>
        <taxon>Trebouxiophyceae</taxon>
        <taxon>Chlorellales</taxon>
        <taxon>Chlorellaceae</taxon>
        <taxon>Prototheca</taxon>
    </lineage>
</organism>
<comment type="subcellular location">
    <subcellularLocation>
        <location evidence="1">Endoplasmic reticulum membrane</location>
        <topology evidence="1">Single-pass type IV membrane protein</topology>
    </subcellularLocation>
</comment>
<feature type="region of interest" description="Disordered" evidence="10">
    <location>
        <begin position="184"/>
        <end position="203"/>
    </location>
</feature>
<evidence type="ECO:0000256" key="1">
    <source>
        <dbReference type="ARBA" id="ARBA00004163"/>
    </source>
</evidence>
<evidence type="ECO:0000313" key="12">
    <source>
        <dbReference type="EMBL" id="KAK2076225.1"/>
    </source>
</evidence>
<keyword evidence="4 11" id="KW-0812">Transmembrane</keyword>
<evidence type="ECO:0000256" key="4">
    <source>
        <dbReference type="ARBA" id="ARBA00022692"/>
    </source>
</evidence>
<dbReference type="AlphaFoldDB" id="A0AAD9IFJ8"/>
<evidence type="ECO:0000256" key="9">
    <source>
        <dbReference type="ARBA" id="ARBA00023136"/>
    </source>
</evidence>
<dbReference type="Proteomes" id="UP001255856">
    <property type="component" value="Unassembled WGS sequence"/>
</dbReference>
<dbReference type="GO" id="GO:0005789">
    <property type="term" value="C:endoplasmic reticulum membrane"/>
    <property type="evidence" value="ECO:0007669"/>
    <property type="project" value="UniProtKB-SubCell"/>
</dbReference>
<reference evidence="12" key="1">
    <citation type="submission" date="2021-01" db="EMBL/GenBank/DDBJ databases">
        <authorList>
            <person name="Eckstrom K.M.E."/>
        </authorList>
    </citation>
    <scope>NUCLEOTIDE SEQUENCE</scope>
    <source>
        <strain evidence="12">UVCC 0001</strain>
    </source>
</reference>
<evidence type="ECO:0000256" key="11">
    <source>
        <dbReference type="SAM" id="Phobius"/>
    </source>
</evidence>
<dbReference type="GO" id="GO:0015031">
    <property type="term" value="P:protein transport"/>
    <property type="evidence" value="ECO:0007669"/>
    <property type="project" value="UniProtKB-KW"/>
</dbReference>
<keyword evidence="3" id="KW-0813">Transport</keyword>
<evidence type="ECO:0000256" key="5">
    <source>
        <dbReference type="ARBA" id="ARBA00022824"/>
    </source>
</evidence>
<keyword evidence="9 11" id="KW-0472">Membrane</keyword>
<evidence type="ECO:0000256" key="6">
    <source>
        <dbReference type="ARBA" id="ARBA00022892"/>
    </source>
</evidence>
<evidence type="ECO:0000313" key="13">
    <source>
        <dbReference type="Proteomes" id="UP001255856"/>
    </source>
</evidence>
<accession>A0AAD9IFJ8</accession>
<gene>
    <name evidence="12" type="ORF">QBZ16_001157</name>
</gene>
<evidence type="ECO:0000256" key="7">
    <source>
        <dbReference type="ARBA" id="ARBA00022927"/>
    </source>
</evidence>
<dbReference type="GO" id="GO:0031201">
    <property type="term" value="C:SNARE complex"/>
    <property type="evidence" value="ECO:0007669"/>
    <property type="project" value="TreeGrafter"/>
</dbReference>
<keyword evidence="6" id="KW-0931">ER-Golgi transport</keyword>
<keyword evidence="13" id="KW-1185">Reference proteome</keyword>
<evidence type="ECO:0000256" key="2">
    <source>
        <dbReference type="ARBA" id="ARBA00007891"/>
    </source>
</evidence>
<dbReference type="GO" id="GO:0005484">
    <property type="term" value="F:SNAP receptor activity"/>
    <property type="evidence" value="ECO:0007669"/>
    <property type="project" value="TreeGrafter"/>
</dbReference>
<dbReference type="PANTHER" id="PTHR13050">
    <property type="entry name" value="USE1-LIKE PROTEIN"/>
    <property type="match status" value="1"/>
</dbReference>
<feature type="transmembrane region" description="Helical" evidence="11">
    <location>
        <begin position="145"/>
        <end position="168"/>
    </location>
</feature>
<evidence type="ECO:0000256" key="8">
    <source>
        <dbReference type="ARBA" id="ARBA00022989"/>
    </source>
</evidence>
<keyword evidence="8 11" id="KW-1133">Transmembrane helix</keyword>
<sequence length="203" mass="21456">MAASHAFGAYAGAVADLRAQLRDPLEGWAAPPTLDELMAGPAPRPLPSPQQPSSSALASPKARPGAKPLSSPLAAQGTQEAVQESLTDELAELAAALKQNTLGMELRVRERGRLLDQTDTALEKSLVDVKSSHKKAKDIHRKRRLGFCATLLALIGIVAAFVGMYLFIKLTRMAGYRADRGGGPRAPPVAAWSPPPVAAHTEL</sequence>
<proteinExistence type="inferred from homology"/>
<name>A0AAD9IFJ8_PROWI</name>